<comment type="caution">
    <text evidence="6">The sequence shown here is derived from an EMBL/GenBank/DDBJ whole genome shotgun (WGS) entry which is preliminary data.</text>
</comment>
<dbReference type="GO" id="GO:0003755">
    <property type="term" value="F:peptidyl-prolyl cis-trans isomerase activity"/>
    <property type="evidence" value="ECO:0007669"/>
    <property type="project" value="UniProtKB-KW"/>
</dbReference>
<dbReference type="InterPro" id="IPR049258">
    <property type="entry name" value="ODAD1_CC"/>
</dbReference>
<dbReference type="InterPro" id="IPR046357">
    <property type="entry name" value="PPIase_dom_sf"/>
</dbReference>
<dbReference type="PANTHER" id="PTHR46518">
    <property type="entry name" value="COILED-COIL DOMAIN-CONTAINING PROTEIN 151"/>
    <property type="match status" value="1"/>
</dbReference>
<keyword evidence="7" id="KW-1185">Reference proteome</keyword>
<dbReference type="Gene3D" id="3.10.50.40">
    <property type="match status" value="3"/>
</dbReference>
<dbReference type="AlphaFoldDB" id="A0AA36J8D6"/>
<keyword evidence="2" id="KW-0413">Isomerase</keyword>
<dbReference type="Proteomes" id="UP001178507">
    <property type="component" value="Unassembled WGS sequence"/>
</dbReference>
<proteinExistence type="predicted"/>
<dbReference type="PANTHER" id="PTHR46518:SF1">
    <property type="entry name" value="OUTER DYNEIN ARM-DOCKING COMPLEX SUBUNIT 3"/>
    <property type="match status" value="1"/>
</dbReference>
<dbReference type="InterPro" id="IPR011990">
    <property type="entry name" value="TPR-like_helical_dom_sf"/>
</dbReference>
<evidence type="ECO:0000256" key="3">
    <source>
        <dbReference type="SAM" id="Coils"/>
    </source>
</evidence>
<dbReference type="GO" id="GO:0036064">
    <property type="term" value="C:ciliary basal body"/>
    <property type="evidence" value="ECO:0007669"/>
    <property type="project" value="TreeGrafter"/>
</dbReference>
<dbReference type="GO" id="GO:0035253">
    <property type="term" value="C:ciliary rootlet"/>
    <property type="evidence" value="ECO:0007669"/>
    <property type="project" value="TreeGrafter"/>
</dbReference>
<dbReference type="GO" id="GO:0003341">
    <property type="term" value="P:cilium movement"/>
    <property type="evidence" value="ECO:0007669"/>
    <property type="project" value="InterPro"/>
</dbReference>
<dbReference type="InterPro" id="IPR033192">
    <property type="entry name" value="ODAD3"/>
</dbReference>
<dbReference type="InterPro" id="IPR019734">
    <property type="entry name" value="TPR_rpt"/>
</dbReference>
<gene>
    <name evidence="6" type="ORF">EVOR1521_LOCUS23733</name>
</gene>
<dbReference type="EMBL" id="CAUJNA010003370">
    <property type="protein sequence ID" value="CAJ1400389.1"/>
    <property type="molecule type" value="Genomic_DNA"/>
</dbReference>
<dbReference type="EC" id="5.2.1.8" evidence="2"/>
<dbReference type="SMART" id="SM00028">
    <property type="entry name" value="TPR"/>
    <property type="match status" value="2"/>
</dbReference>
<protein>
    <recommendedName>
        <fullName evidence="2">peptidylprolyl isomerase</fullName>
        <ecNumber evidence="2">5.2.1.8</ecNumber>
    </recommendedName>
</protein>
<dbReference type="Pfam" id="PF00254">
    <property type="entry name" value="FKBP_C"/>
    <property type="match status" value="1"/>
</dbReference>
<comment type="catalytic activity">
    <reaction evidence="2">
        <text>[protein]-peptidylproline (omega=180) = [protein]-peptidylproline (omega=0)</text>
        <dbReference type="Rhea" id="RHEA:16237"/>
        <dbReference type="Rhea" id="RHEA-COMP:10747"/>
        <dbReference type="Rhea" id="RHEA-COMP:10748"/>
        <dbReference type="ChEBI" id="CHEBI:83833"/>
        <dbReference type="ChEBI" id="CHEBI:83834"/>
        <dbReference type="EC" id="5.2.1.8"/>
    </reaction>
</comment>
<dbReference type="PROSITE" id="PS50059">
    <property type="entry name" value="FKBP_PPIASE"/>
    <property type="match status" value="1"/>
</dbReference>
<dbReference type="GO" id="GO:0097542">
    <property type="term" value="C:ciliary tip"/>
    <property type="evidence" value="ECO:0007669"/>
    <property type="project" value="TreeGrafter"/>
</dbReference>
<evidence type="ECO:0000259" key="5">
    <source>
        <dbReference type="PROSITE" id="PS50059"/>
    </source>
</evidence>
<evidence type="ECO:0000256" key="4">
    <source>
        <dbReference type="SAM" id="MobiDB-lite"/>
    </source>
</evidence>
<evidence type="ECO:0000256" key="2">
    <source>
        <dbReference type="PROSITE-ProRule" id="PRU00277"/>
    </source>
</evidence>
<reference evidence="6" key="1">
    <citation type="submission" date="2023-08" db="EMBL/GenBank/DDBJ databases">
        <authorList>
            <person name="Chen Y."/>
            <person name="Shah S."/>
            <person name="Dougan E. K."/>
            <person name="Thang M."/>
            <person name="Chan C."/>
        </authorList>
    </citation>
    <scope>NUCLEOTIDE SEQUENCE</scope>
</reference>
<evidence type="ECO:0000313" key="6">
    <source>
        <dbReference type="EMBL" id="CAJ1400389.1"/>
    </source>
</evidence>
<feature type="region of interest" description="Disordered" evidence="4">
    <location>
        <begin position="733"/>
        <end position="754"/>
    </location>
</feature>
<accession>A0AA36J8D6</accession>
<dbReference type="SUPFAM" id="SSF54534">
    <property type="entry name" value="FKBP-like"/>
    <property type="match status" value="3"/>
</dbReference>
<keyword evidence="2" id="KW-0697">Rotamase</keyword>
<feature type="compositionally biased region" description="Acidic residues" evidence="4">
    <location>
        <begin position="964"/>
        <end position="981"/>
    </location>
</feature>
<keyword evidence="1 3" id="KW-0175">Coiled coil</keyword>
<dbReference type="Pfam" id="PF21773">
    <property type="entry name" value="ODAD1_CC"/>
    <property type="match status" value="1"/>
</dbReference>
<feature type="coiled-coil region" evidence="3">
    <location>
        <begin position="805"/>
        <end position="836"/>
    </location>
</feature>
<organism evidence="6 7">
    <name type="scientific">Effrenium voratum</name>
    <dbReference type="NCBI Taxonomy" id="2562239"/>
    <lineage>
        <taxon>Eukaryota</taxon>
        <taxon>Sar</taxon>
        <taxon>Alveolata</taxon>
        <taxon>Dinophyceae</taxon>
        <taxon>Suessiales</taxon>
        <taxon>Symbiodiniaceae</taxon>
        <taxon>Effrenium</taxon>
    </lineage>
</organism>
<dbReference type="InterPro" id="IPR001179">
    <property type="entry name" value="PPIase_FKBP_dom"/>
</dbReference>
<dbReference type="SUPFAM" id="SSF48452">
    <property type="entry name" value="TPR-like"/>
    <property type="match status" value="1"/>
</dbReference>
<evidence type="ECO:0000313" key="7">
    <source>
        <dbReference type="Proteomes" id="UP001178507"/>
    </source>
</evidence>
<dbReference type="Gene3D" id="1.25.40.10">
    <property type="entry name" value="Tetratricopeptide repeat domain"/>
    <property type="match status" value="1"/>
</dbReference>
<feature type="region of interest" description="Disordered" evidence="4">
    <location>
        <begin position="956"/>
        <end position="1031"/>
    </location>
</feature>
<feature type="compositionally biased region" description="Basic residues" evidence="4">
    <location>
        <begin position="1001"/>
        <end position="1014"/>
    </location>
</feature>
<dbReference type="GO" id="GO:0036158">
    <property type="term" value="P:outer dynein arm assembly"/>
    <property type="evidence" value="ECO:0007669"/>
    <property type="project" value="InterPro"/>
</dbReference>
<evidence type="ECO:0000256" key="1">
    <source>
        <dbReference type="ARBA" id="ARBA00023054"/>
    </source>
</evidence>
<feature type="domain" description="PPIase FKBP-type" evidence="5">
    <location>
        <begin position="52"/>
        <end position="139"/>
    </location>
</feature>
<sequence>MAAKCPFSGDAEDASLFDDLSEDGPEFPLPEGIKKEILFEAATSEWKQPKAGDQVTVHFVASVGGQEIRSTREEGEAVTLLLGQGDAVCPGLQLGIPTMRRGELARFSMTPEYGKGTLEPKAPNSTETFVYEVELVAWKAKVDLFEDRTVLKTVEQEGSGWKLPKSKDEVGLALRIARNGQVLKELHHLEYTLGSAMFSGASVVIDRCLRTMKRGEVAELQCRRALDLGAGPQKELQILITLKEIHETRDVSFAKDKSLMKKQVVEGQSIDTPKDGSNVSLILSPASCSQNVAFESKVLNFVCGDGEVPDALEFAVAEMKKGEKAILTVKQPTDLAADLGIDAGEELAVSLMLEDFEQVPLLGSSPEDNLQRLARARQRKEVGTRLFKAQRYALAVLRYKSAADLLSYVEHFEPEAKSQAQDLKLTCELNRAACDLKLQRYKEAKVACQVVLQSQPENIKALFRRAQAELGLKNFSEGVADCKKVLQLDAENRDAKVLLRQALAGQKEAEKKYKAVYASMCKALGKENEPQPAKPVPEVASSLREREVPRAGVISTVLQGMSRAFLFFPNLAAGLNPGRGHEGRGARLEIKKSELSMGATMHSSEASPEMRHIRVLENRLDKTHIKYNEAQSIRKTYEAIVKRLKEERMGFDNQLAGIERTLKAKERDYEELLLLSHDAYHAKEMAQAELHRFEQGVMEERNQRDKEVQEKKALVEQRVEMNKRLEMRERMQRQQQQEVESAQKAQARDVPVTETAGTAGDVAEEDQKIQLFIHAFNQIKEATGVNDPNEIIQKFLTQDDTQKNLTQLTKDNHATIEKLQEERRQLRSQVEELKFSNGGGGGRRQAIDDFETHLGEATEKCERNRGKYERLARMLIDVKAGISHLSELLNPIKLEGEAPQPLEMSDETVEEVLQESEKKISKLLSLTARFEEVSEHQRQMDEERYEEKLMMRSQSEARIKLTDKEEDNEDDDDFDEEMDEDVFSRKQAIQNSEQILEKHQTKNRLKGKGKKKDRHWVPQPEYSAHRRAWGD</sequence>
<name>A0AA36J8D6_9DINO</name>